<dbReference type="EMBL" id="AQGV01000012">
    <property type="protein sequence ID" value="MBE0367844.1"/>
    <property type="molecule type" value="Genomic_DNA"/>
</dbReference>
<evidence type="ECO:0000313" key="2">
    <source>
        <dbReference type="Proteomes" id="UP000615755"/>
    </source>
</evidence>
<accession>A0ABR9EA39</accession>
<gene>
    <name evidence="1" type="primary">tusB</name>
    <name evidence="1" type="ORF">PAUR_a1303</name>
</gene>
<dbReference type="SUPFAM" id="SSF75169">
    <property type="entry name" value="DsrEFH-like"/>
    <property type="match status" value="1"/>
</dbReference>
<name>A0ABR9EA39_9GAMM</name>
<dbReference type="Proteomes" id="UP000615755">
    <property type="component" value="Unassembled WGS sequence"/>
</dbReference>
<sequence length="89" mass="10067">MINTVHIFSRPLSRYNTHSISMLLSDTDRILLIADACYDQTSFKNLTDNGYILSQCLSTRGVELQAPFSAISDIEWVQLIDGAKKTITW</sequence>
<keyword evidence="2" id="KW-1185">Reference proteome</keyword>
<proteinExistence type="predicted"/>
<protein>
    <submittedName>
        <fullName evidence="1">tRNA 2-thiouridine synthesizing protein B</fullName>
    </submittedName>
</protein>
<dbReference type="RefSeq" id="WP_192507214.1">
    <property type="nucleotide sequence ID" value="NZ_AQGV01000012.1"/>
</dbReference>
<reference evidence="1 2" key="1">
    <citation type="submission" date="2015-03" db="EMBL/GenBank/DDBJ databases">
        <title>Genome sequence of Pseudoalteromonas aurantia.</title>
        <authorList>
            <person name="Xie B.-B."/>
            <person name="Rong J.-C."/>
            <person name="Qin Q.-L."/>
            <person name="Zhang Y.-Z."/>
        </authorList>
    </citation>
    <scope>NUCLEOTIDE SEQUENCE [LARGE SCALE GENOMIC DNA]</scope>
    <source>
        <strain evidence="1 2">208</strain>
    </source>
</reference>
<evidence type="ECO:0000313" key="1">
    <source>
        <dbReference type="EMBL" id="MBE0367844.1"/>
    </source>
</evidence>
<organism evidence="1 2">
    <name type="scientific">Pseudoalteromonas aurantia 208</name>
    <dbReference type="NCBI Taxonomy" id="1314867"/>
    <lineage>
        <taxon>Bacteria</taxon>
        <taxon>Pseudomonadati</taxon>
        <taxon>Pseudomonadota</taxon>
        <taxon>Gammaproteobacteria</taxon>
        <taxon>Alteromonadales</taxon>
        <taxon>Pseudoalteromonadaceae</taxon>
        <taxon>Pseudoalteromonas</taxon>
    </lineage>
</organism>
<comment type="caution">
    <text evidence="1">The sequence shown here is derived from an EMBL/GenBank/DDBJ whole genome shotgun (WGS) entry which is preliminary data.</text>
</comment>
<dbReference type="Gene3D" id="3.40.1260.10">
    <property type="entry name" value="DsrEFH-like"/>
    <property type="match status" value="1"/>
</dbReference>
<dbReference type="InterPro" id="IPR027396">
    <property type="entry name" value="DsrEFH-like"/>
</dbReference>